<dbReference type="EMBL" id="CAJNOC010001571">
    <property type="protein sequence ID" value="CAF0875477.1"/>
    <property type="molecule type" value="Genomic_DNA"/>
</dbReference>
<reference evidence="1" key="1">
    <citation type="submission" date="2021-02" db="EMBL/GenBank/DDBJ databases">
        <authorList>
            <person name="Nowell W R."/>
        </authorList>
    </citation>
    <scope>NUCLEOTIDE SEQUENCE</scope>
    <source>
        <strain evidence="1">Ploen Becks lab</strain>
    </source>
</reference>
<gene>
    <name evidence="1" type="ORF">OXX778_LOCUS10149</name>
</gene>
<evidence type="ECO:0000313" key="1">
    <source>
        <dbReference type="EMBL" id="CAF0875477.1"/>
    </source>
</evidence>
<protein>
    <submittedName>
        <fullName evidence="1">Uncharacterized protein</fullName>
    </submittedName>
</protein>
<organism evidence="1 2">
    <name type="scientific">Brachionus calyciflorus</name>
    <dbReference type="NCBI Taxonomy" id="104777"/>
    <lineage>
        <taxon>Eukaryota</taxon>
        <taxon>Metazoa</taxon>
        <taxon>Spiralia</taxon>
        <taxon>Gnathifera</taxon>
        <taxon>Rotifera</taxon>
        <taxon>Eurotatoria</taxon>
        <taxon>Monogononta</taxon>
        <taxon>Pseudotrocha</taxon>
        <taxon>Ploima</taxon>
        <taxon>Brachionidae</taxon>
        <taxon>Brachionus</taxon>
    </lineage>
</organism>
<accession>A0A813XS21</accession>
<keyword evidence="2" id="KW-1185">Reference proteome</keyword>
<dbReference type="Proteomes" id="UP000663879">
    <property type="component" value="Unassembled WGS sequence"/>
</dbReference>
<evidence type="ECO:0000313" key="2">
    <source>
        <dbReference type="Proteomes" id="UP000663879"/>
    </source>
</evidence>
<comment type="caution">
    <text evidence="1">The sequence shown here is derived from an EMBL/GenBank/DDBJ whole genome shotgun (WGS) entry which is preliminary data.</text>
</comment>
<proteinExistence type="predicted"/>
<dbReference type="AlphaFoldDB" id="A0A813XS21"/>
<name>A0A813XS21_9BILA</name>
<sequence length="374" mass="42734">MEPYNFIQKDFTLNNEGELECNEIFSLSGIPNVFDIQGEIKKTDSLVSTIEQNDYVRKRSINNFDEDLELNGLEILDFCNSPNNHLVGPQLNFGYEITGNSKQIQEFGTYSQKIKKINLKFLFFLMESNFDLGARHELYNKLYINKQKPFTPLNNEISLESYEAVCLSNFDFLGDMEKNDSSFRITAQNEFVGLYPISNFDASVEPNGLQNLNYYDWPTNFVITSQSNFGSEVAGDSYIIQEFETNNQIPLESNKIADLSDNSLDFDILKEVETIDLSLETTGQIEFVEQFPTDFVVSSQSNFGSKVSGDSNLIQEFENIDFDLNPRDIQTPEPSKDLNNQSLIANIPTSDILNFRPTGGIKKRQKTKKIKRLK</sequence>